<accession>A0A0L6VSQ5</accession>
<sequence length="64" mass="7529">MIQKLPSYIQDYVQKFLDVDSDKHCVFQSISYCLKLGKGQDNFMEVCQKFLEILETRGKCAQEF</sequence>
<gene>
    <name evidence="1" type="ORF">VP01_11098g1</name>
</gene>
<protein>
    <recommendedName>
        <fullName evidence="3">OTU domain-containing protein</fullName>
    </recommendedName>
</protein>
<name>A0A0L6VSQ5_9BASI</name>
<evidence type="ECO:0008006" key="3">
    <source>
        <dbReference type="Google" id="ProtNLM"/>
    </source>
</evidence>
<organism evidence="1 2">
    <name type="scientific">Puccinia sorghi</name>
    <dbReference type="NCBI Taxonomy" id="27349"/>
    <lineage>
        <taxon>Eukaryota</taxon>
        <taxon>Fungi</taxon>
        <taxon>Dikarya</taxon>
        <taxon>Basidiomycota</taxon>
        <taxon>Pucciniomycotina</taxon>
        <taxon>Pucciniomycetes</taxon>
        <taxon>Pucciniales</taxon>
        <taxon>Pucciniaceae</taxon>
        <taxon>Puccinia</taxon>
    </lineage>
</organism>
<dbReference type="AlphaFoldDB" id="A0A0L6VSQ5"/>
<dbReference type="VEuPathDB" id="FungiDB:VP01_11098g1"/>
<keyword evidence="2" id="KW-1185">Reference proteome</keyword>
<evidence type="ECO:0000313" key="1">
    <source>
        <dbReference type="EMBL" id="KNZ63729.1"/>
    </source>
</evidence>
<evidence type="ECO:0000313" key="2">
    <source>
        <dbReference type="Proteomes" id="UP000037035"/>
    </source>
</evidence>
<dbReference type="Proteomes" id="UP000037035">
    <property type="component" value="Unassembled WGS sequence"/>
</dbReference>
<dbReference type="EMBL" id="LAVV01001219">
    <property type="protein sequence ID" value="KNZ63729.1"/>
    <property type="molecule type" value="Genomic_DNA"/>
</dbReference>
<proteinExistence type="predicted"/>
<dbReference type="OrthoDB" id="1915076at2759"/>
<comment type="caution">
    <text evidence="1">The sequence shown here is derived from an EMBL/GenBank/DDBJ whole genome shotgun (WGS) entry which is preliminary data.</text>
</comment>
<reference evidence="1 2" key="1">
    <citation type="submission" date="2015-08" db="EMBL/GenBank/DDBJ databases">
        <title>Next Generation Sequencing and Analysis of the Genome of Puccinia sorghi L Schw, the Causal Agent of Maize Common Rust.</title>
        <authorList>
            <person name="Rochi L."/>
            <person name="Burguener G."/>
            <person name="Darino M."/>
            <person name="Turjanski A."/>
            <person name="Kreff E."/>
            <person name="Dieguez M.J."/>
            <person name="Sacco F."/>
        </authorList>
    </citation>
    <scope>NUCLEOTIDE SEQUENCE [LARGE SCALE GENOMIC DNA]</scope>
    <source>
        <strain evidence="1 2">RO10H11247</strain>
    </source>
</reference>